<dbReference type="EMBL" id="WSRS01000071">
    <property type="protein sequence ID" value="MVX59439.1"/>
    <property type="molecule type" value="Genomic_DNA"/>
</dbReference>
<feature type="transmembrane region" description="Helical" evidence="1">
    <location>
        <begin position="56"/>
        <end position="74"/>
    </location>
</feature>
<dbReference type="Pfam" id="PF04087">
    <property type="entry name" value="DUF389"/>
    <property type="match status" value="1"/>
</dbReference>
<dbReference type="AlphaFoldDB" id="A0A7X3KCN7"/>
<evidence type="ECO:0000256" key="1">
    <source>
        <dbReference type="SAM" id="Phobius"/>
    </source>
</evidence>
<accession>A0A7X3KCN7</accession>
<organism evidence="2 3">
    <name type="scientific">Streptococcus danieliae</name>
    <dbReference type="NCBI Taxonomy" id="747656"/>
    <lineage>
        <taxon>Bacteria</taxon>
        <taxon>Bacillati</taxon>
        <taxon>Bacillota</taxon>
        <taxon>Bacilli</taxon>
        <taxon>Lactobacillales</taxon>
        <taxon>Streptococcaceae</taxon>
        <taxon>Streptococcus</taxon>
    </lineage>
</organism>
<comment type="caution">
    <text evidence="2">The sequence shown here is derived from an EMBL/GenBank/DDBJ whole genome shotgun (WGS) entry which is preliminary data.</text>
</comment>
<dbReference type="InterPro" id="IPR005240">
    <property type="entry name" value="DUF389"/>
</dbReference>
<feature type="transmembrane region" description="Helical" evidence="1">
    <location>
        <begin position="141"/>
        <end position="164"/>
    </location>
</feature>
<keyword evidence="1" id="KW-0472">Membrane</keyword>
<reference evidence="2 3" key="1">
    <citation type="submission" date="2019-12" db="EMBL/GenBank/DDBJ databases">
        <title>Microbes associate with the intestines of laboratory mice.</title>
        <authorList>
            <person name="Navarre W."/>
            <person name="Wong E."/>
        </authorList>
    </citation>
    <scope>NUCLEOTIDE SEQUENCE [LARGE SCALE GENOMIC DNA]</scope>
    <source>
        <strain evidence="2 3">NM51_B2-22</strain>
    </source>
</reference>
<gene>
    <name evidence="2" type="ORF">E5983_07305</name>
</gene>
<keyword evidence="1" id="KW-0812">Transmembrane</keyword>
<sequence length="309" mass="33910">MKNRWSSEELLGRVEADLLFEKQHWLLLVCAVLVGCIGLNLNVIPMILGAKLLSPLMPAIVGLAFGASFLDFSLVKRSLRILLLQIVAALLLATLYFWWTPLQAAGVELQGQTSSTLWNVLIAFIGGLVGAVGLRRKEVHHLAAGVALATSLVPPLCAAGYGIAHADMTFVLGALYLFAINVFFILLAHYLVSYLVGDAERKSLNEVLVATLLLSVSLLLTFPAKTAADKLVFEEQLRVFVAQEFSQYAIVSQTYDAQKQELRLRIAGRELSSFELLAIEGHKDDYGLERVQLVVEQMLTTVAVKEDES</sequence>
<protein>
    <submittedName>
        <fullName evidence="2">DUF389 domain-containing protein</fullName>
    </submittedName>
</protein>
<dbReference type="OrthoDB" id="9790659at2"/>
<feature type="transmembrane region" description="Helical" evidence="1">
    <location>
        <begin position="170"/>
        <end position="192"/>
    </location>
</feature>
<keyword evidence="1" id="KW-1133">Transmembrane helix</keyword>
<feature type="transmembrane region" description="Helical" evidence="1">
    <location>
        <begin position="25"/>
        <end position="50"/>
    </location>
</feature>
<dbReference type="PANTHER" id="PTHR20992">
    <property type="entry name" value="AT15442P-RELATED"/>
    <property type="match status" value="1"/>
</dbReference>
<evidence type="ECO:0000313" key="2">
    <source>
        <dbReference type="EMBL" id="MVX59439.1"/>
    </source>
</evidence>
<feature type="transmembrane region" description="Helical" evidence="1">
    <location>
        <begin position="115"/>
        <end position="134"/>
    </location>
</feature>
<dbReference type="RefSeq" id="WP_160333215.1">
    <property type="nucleotide sequence ID" value="NZ_WSRS01000071.1"/>
</dbReference>
<name>A0A7X3KCN7_9STRE</name>
<feature type="transmembrane region" description="Helical" evidence="1">
    <location>
        <begin position="81"/>
        <end position="99"/>
    </location>
</feature>
<feature type="transmembrane region" description="Helical" evidence="1">
    <location>
        <begin position="204"/>
        <end position="224"/>
    </location>
</feature>
<evidence type="ECO:0000313" key="3">
    <source>
        <dbReference type="Proteomes" id="UP000461595"/>
    </source>
</evidence>
<dbReference type="Proteomes" id="UP000461595">
    <property type="component" value="Unassembled WGS sequence"/>
</dbReference>
<dbReference type="PANTHER" id="PTHR20992:SF9">
    <property type="entry name" value="AT15442P-RELATED"/>
    <property type="match status" value="1"/>
</dbReference>
<proteinExistence type="predicted"/>